<comment type="caution">
    <text evidence="1">The sequence shown here is derived from an EMBL/GenBank/DDBJ whole genome shotgun (WGS) entry which is preliminary data.</text>
</comment>
<sequence>MGRIRIFQPHWMKPFHDVHKHLGKNEKWLQFPEKKHAKFEKDFNEWHDDWQPSFKKSMDEIENAMKQLEKKMEE</sequence>
<name>A0A0A2TIU4_9BACI</name>
<evidence type="ECO:0000313" key="2">
    <source>
        <dbReference type="Proteomes" id="UP000030147"/>
    </source>
</evidence>
<organism evidence="1 2">
    <name type="scientific">Pontibacillus yanchengensis Y32</name>
    <dbReference type="NCBI Taxonomy" id="1385514"/>
    <lineage>
        <taxon>Bacteria</taxon>
        <taxon>Bacillati</taxon>
        <taxon>Bacillota</taxon>
        <taxon>Bacilli</taxon>
        <taxon>Bacillales</taxon>
        <taxon>Bacillaceae</taxon>
        <taxon>Pontibacillus</taxon>
    </lineage>
</organism>
<dbReference type="RefSeq" id="WP_237582483.1">
    <property type="nucleotide sequence ID" value="NZ_AVBF01000003.1"/>
</dbReference>
<proteinExistence type="predicted"/>
<reference evidence="1 2" key="1">
    <citation type="journal article" date="2015" name="Stand. Genomic Sci.">
        <title>High quality draft genome sequence of the moderately halophilic bacterium Pontibacillus yanchengensis Y32(T) and comparison among Pontibacillus genomes.</title>
        <authorList>
            <person name="Huang J."/>
            <person name="Qiao Z.X."/>
            <person name="Tang J.W."/>
            <person name="Wang G."/>
        </authorList>
    </citation>
    <scope>NUCLEOTIDE SEQUENCE [LARGE SCALE GENOMIC DNA]</scope>
    <source>
        <strain evidence="1 2">Y32</strain>
    </source>
</reference>
<dbReference type="STRING" id="1385514.N782_15405"/>
<dbReference type="AlphaFoldDB" id="A0A0A2TIU4"/>
<gene>
    <name evidence="1" type="ORF">N782_15405</name>
</gene>
<keyword evidence="2" id="KW-1185">Reference proteome</keyword>
<protein>
    <submittedName>
        <fullName evidence="1">Uncharacterized protein</fullName>
    </submittedName>
</protein>
<dbReference type="Proteomes" id="UP000030147">
    <property type="component" value="Unassembled WGS sequence"/>
</dbReference>
<dbReference type="EMBL" id="AVBF01000003">
    <property type="protein sequence ID" value="KGP74333.1"/>
    <property type="molecule type" value="Genomic_DNA"/>
</dbReference>
<dbReference type="eggNOG" id="ENOG50308Y0">
    <property type="taxonomic scope" value="Bacteria"/>
</dbReference>
<accession>A0A0A2TIU4</accession>
<evidence type="ECO:0000313" key="1">
    <source>
        <dbReference type="EMBL" id="KGP74333.1"/>
    </source>
</evidence>